<feature type="transmembrane region" description="Helical" evidence="6">
    <location>
        <begin position="374"/>
        <end position="394"/>
    </location>
</feature>
<dbReference type="Pfam" id="PF05425">
    <property type="entry name" value="CopD"/>
    <property type="match status" value="1"/>
</dbReference>
<feature type="transmembrane region" description="Helical" evidence="6">
    <location>
        <begin position="605"/>
        <end position="626"/>
    </location>
</feature>
<feature type="transmembrane region" description="Helical" evidence="6">
    <location>
        <begin position="85"/>
        <end position="115"/>
    </location>
</feature>
<feature type="transmembrane region" description="Helical" evidence="6">
    <location>
        <begin position="406"/>
        <end position="427"/>
    </location>
</feature>
<evidence type="ECO:0000256" key="6">
    <source>
        <dbReference type="SAM" id="Phobius"/>
    </source>
</evidence>
<evidence type="ECO:0000259" key="7">
    <source>
        <dbReference type="Pfam" id="PF05425"/>
    </source>
</evidence>
<dbReference type="Proteomes" id="UP001501196">
    <property type="component" value="Unassembled WGS sequence"/>
</dbReference>
<feature type="transmembrane region" description="Helical" evidence="6">
    <location>
        <begin position="49"/>
        <end position="73"/>
    </location>
</feature>
<evidence type="ECO:0000313" key="8">
    <source>
        <dbReference type="EMBL" id="GAA2032465.1"/>
    </source>
</evidence>
<comment type="caution">
    <text evidence="8">The sequence shown here is derived from an EMBL/GenBank/DDBJ whole genome shotgun (WGS) entry which is preliminary data.</text>
</comment>
<keyword evidence="9" id="KW-1185">Reference proteome</keyword>
<feature type="transmembrane region" description="Helical" evidence="6">
    <location>
        <begin position="557"/>
        <end position="585"/>
    </location>
</feature>
<dbReference type="InterPro" id="IPR019108">
    <property type="entry name" value="Caa3_assmbl_CtaG-rel"/>
</dbReference>
<dbReference type="Pfam" id="PF09678">
    <property type="entry name" value="Caa3_CtaG"/>
    <property type="match status" value="1"/>
</dbReference>
<organism evidence="8 9">
    <name type="scientific">Agromyces tropicus</name>
    <dbReference type="NCBI Taxonomy" id="555371"/>
    <lineage>
        <taxon>Bacteria</taxon>
        <taxon>Bacillati</taxon>
        <taxon>Actinomycetota</taxon>
        <taxon>Actinomycetes</taxon>
        <taxon>Micrococcales</taxon>
        <taxon>Microbacteriaceae</taxon>
        <taxon>Agromyces</taxon>
    </lineage>
</organism>
<keyword evidence="4 6" id="KW-1133">Transmembrane helix</keyword>
<feature type="domain" description="Copper resistance protein D" evidence="7">
    <location>
        <begin position="224"/>
        <end position="329"/>
    </location>
</feature>
<accession>A0ABN2UBB4</accession>
<gene>
    <name evidence="8" type="ORF">GCM10009819_15630</name>
</gene>
<dbReference type="EMBL" id="BAAAPW010000002">
    <property type="protein sequence ID" value="GAA2032465.1"/>
    <property type="molecule type" value="Genomic_DNA"/>
</dbReference>
<dbReference type="PANTHER" id="PTHR34820:SF4">
    <property type="entry name" value="INNER MEMBRANE PROTEIN YEBZ"/>
    <property type="match status" value="1"/>
</dbReference>
<dbReference type="InterPro" id="IPR032694">
    <property type="entry name" value="CopC/D"/>
</dbReference>
<dbReference type="InterPro" id="IPR008457">
    <property type="entry name" value="Cu-R_CopD_dom"/>
</dbReference>
<feature type="transmembrane region" description="Helical" evidence="6">
    <location>
        <begin position="135"/>
        <end position="153"/>
    </location>
</feature>
<protein>
    <submittedName>
        <fullName evidence="8">Cytochrome c oxidase assembly protein</fullName>
    </submittedName>
</protein>
<feature type="transmembrane region" description="Helical" evidence="6">
    <location>
        <begin position="194"/>
        <end position="216"/>
    </location>
</feature>
<feature type="transmembrane region" description="Helical" evidence="6">
    <location>
        <begin position="7"/>
        <end position="29"/>
    </location>
</feature>
<keyword evidence="5 6" id="KW-0472">Membrane</keyword>
<feature type="transmembrane region" description="Helical" evidence="6">
    <location>
        <begin position="261"/>
        <end position="281"/>
    </location>
</feature>
<feature type="transmembrane region" description="Helical" evidence="6">
    <location>
        <begin position="228"/>
        <end position="249"/>
    </location>
</feature>
<reference evidence="8 9" key="1">
    <citation type="journal article" date="2019" name="Int. J. Syst. Evol. Microbiol.">
        <title>The Global Catalogue of Microorganisms (GCM) 10K type strain sequencing project: providing services to taxonomists for standard genome sequencing and annotation.</title>
        <authorList>
            <consortium name="The Broad Institute Genomics Platform"/>
            <consortium name="The Broad Institute Genome Sequencing Center for Infectious Disease"/>
            <person name="Wu L."/>
            <person name="Ma J."/>
        </authorList>
    </citation>
    <scope>NUCLEOTIDE SEQUENCE [LARGE SCALE GENOMIC DNA]</scope>
    <source>
        <strain evidence="8 9">JCM 15672</strain>
    </source>
</reference>
<evidence type="ECO:0000256" key="5">
    <source>
        <dbReference type="ARBA" id="ARBA00023136"/>
    </source>
</evidence>
<proteinExistence type="predicted"/>
<feature type="transmembrane region" description="Helical" evidence="6">
    <location>
        <begin position="439"/>
        <end position="464"/>
    </location>
</feature>
<evidence type="ECO:0000256" key="2">
    <source>
        <dbReference type="ARBA" id="ARBA00022475"/>
    </source>
</evidence>
<feature type="transmembrane region" description="Helical" evidence="6">
    <location>
        <begin position="308"/>
        <end position="330"/>
    </location>
</feature>
<keyword evidence="3 6" id="KW-0812">Transmembrane</keyword>
<keyword evidence="2" id="KW-1003">Cell membrane</keyword>
<feature type="transmembrane region" description="Helical" evidence="6">
    <location>
        <begin position="485"/>
        <end position="507"/>
    </location>
</feature>
<evidence type="ECO:0000256" key="1">
    <source>
        <dbReference type="ARBA" id="ARBA00004651"/>
    </source>
</evidence>
<feature type="transmembrane region" description="Helical" evidence="6">
    <location>
        <begin position="527"/>
        <end position="545"/>
    </location>
</feature>
<evidence type="ECO:0000313" key="9">
    <source>
        <dbReference type="Proteomes" id="UP001501196"/>
    </source>
</evidence>
<sequence>MIRTARVLGPAVIVAVALVATIVGLAYGGGAEPYPIQDPGPVARWGVPIAKLFVNLGAAGMIGALVLAVWALSPKRREFELALDVAAASAAVLTVASAATTVLTFVLVTGVEFSLTDRFGQQLGQFVTSIELGQAWLATTLIAAAVTVLAFAVRNHTALVFVAVLSVIALVPMAQEGHAAGTTGHNEAVAALGLHLVFVAAWLGGLLTIVLLKPALDGERLVVVLSRYSTVALISFIVVAISGYASAALRIGTWDQLATQYGVLVALKVAALIALGLFGAVQRRFMIGRMSRPTPPGAAAGRSADRTFWLLVVVELAFMGIASGVAAALARTATPVPEDVSGGLARTPAEILTGEPLPPWPDGWRYLTEWRPDLIWLIACGFGIFFYVAGVLRLHRRGDRWPIYRTVLWVSGLLLLAWVTSGGVAVYEQYLFSAHMLGHMILTMAVPVLLVPGAPVTLAARAIHPRKDGSRGGREWILLAVHSRFAGVIANPIVAAVLFAGSLWAFYYSPLFRWSMEDHVIGHQWMVVHFLITGYLFVQSLIGIDPVPYRLPYPFRLLLLLGTMAFHAFFGLAIMMGTGLMLADWYGAMGWGTDALVDQQVGGGVAWSIGEIPTVALAITVAVQWSRSDAKETKRRDRHADRTGEAELEAYNARLAALAERDGVH</sequence>
<evidence type="ECO:0000256" key="4">
    <source>
        <dbReference type="ARBA" id="ARBA00022989"/>
    </source>
</evidence>
<evidence type="ECO:0000256" key="3">
    <source>
        <dbReference type="ARBA" id="ARBA00022692"/>
    </source>
</evidence>
<dbReference type="RefSeq" id="WP_344371433.1">
    <property type="nucleotide sequence ID" value="NZ_BAAAPW010000002.1"/>
</dbReference>
<feature type="transmembrane region" description="Helical" evidence="6">
    <location>
        <begin position="158"/>
        <end position="174"/>
    </location>
</feature>
<dbReference type="PANTHER" id="PTHR34820">
    <property type="entry name" value="INNER MEMBRANE PROTEIN YEBZ"/>
    <property type="match status" value="1"/>
</dbReference>
<comment type="subcellular location">
    <subcellularLocation>
        <location evidence="1">Cell membrane</location>
        <topology evidence="1">Multi-pass membrane protein</topology>
    </subcellularLocation>
</comment>
<name>A0ABN2UBB4_9MICO</name>